<feature type="transmembrane region" description="Helical" evidence="1">
    <location>
        <begin position="20"/>
        <end position="39"/>
    </location>
</feature>
<dbReference type="OrthoDB" id="388986at2"/>
<evidence type="ECO:0000313" key="3">
    <source>
        <dbReference type="Proteomes" id="UP000294192"/>
    </source>
</evidence>
<feature type="transmembrane region" description="Helical" evidence="1">
    <location>
        <begin position="138"/>
        <end position="167"/>
    </location>
</feature>
<feature type="transmembrane region" description="Helical" evidence="1">
    <location>
        <begin position="107"/>
        <end position="126"/>
    </location>
</feature>
<keyword evidence="1" id="KW-0812">Transmembrane</keyword>
<accession>A0A4R0XJL9</accession>
<organism evidence="2 3">
    <name type="scientific">Mycoplasma marinum</name>
    <dbReference type="NCBI Taxonomy" id="1937190"/>
    <lineage>
        <taxon>Bacteria</taxon>
        <taxon>Bacillati</taxon>
        <taxon>Mycoplasmatota</taxon>
        <taxon>Mollicutes</taxon>
        <taxon>Mycoplasmataceae</taxon>
        <taxon>Mycoplasma</taxon>
    </lineage>
</organism>
<keyword evidence="1" id="KW-1133">Transmembrane helix</keyword>
<dbReference type="AlphaFoldDB" id="A0A4R0XJL9"/>
<comment type="caution">
    <text evidence="2">The sequence shown here is derived from an EMBL/GenBank/DDBJ whole genome shotgun (WGS) entry which is preliminary data.</text>
</comment>
<proteinExistence type="predicted"/>
<evidence type="ECO:0000313" key="2">
    <source>
        <dbReference type="EMBL" id="TCG10836.1"/>
    </source>
</evidence>
<protein>
    <submittedName>
        <fullName evidence="2">Uncharacterized protein</fullName>
    </submittedName>
</protein>
<gene>
    <name evidence="2" type="ORF">C4B24_03850</name>
</gene>
<feature type="transmembrane region" description="Helical" evidence="1">
    <location>
        <begin position="193"/>
        <end position="216"/>
    </location>
</feature>
<keyword evidence="3" id="KW-1185">Reference proteome</keyword>
<feature type="transmembrane region" description="Helical" evidence="1">
    <location>
        <begin position="46"/>
        <end position="68"/>
    </location>
</feature>
<feature type="transmembrane region" description="Helical" evidence="1">
    <location>
        <begin position="402"/>
        <end position="422"/>
    </location>
</feature>
<dbReference type="Proteomes" id="UP000294192">
    <property type="component" value="Unassembled WGS sequence"/>
</dbReference>
<keyword evidence="1" id="KW-0472">Membrane</keyword>
<sequence length="439" mass="49909">MISTFKKKVLGNKLTPTRVAIMGMLLALLVVFKFIFAFVPGVEVITFAFIFLALFLPLLDLVLLVTAFNFLVLALYGFGSWWIAYWPIFMIDIFASFSLRKLSRNRSFFAFICFLGGVSLGGWYFLSDLALFGKHFAYLNLITAIPINLIEAFVSMIMAIIFGPSLAKVFKVYSKKFWHDDDIFEFKPLKYRIFSFAISISLALASIAGIVLLFVFNNKFTEWRGNHDIKNQMLDPNSNRDKRLITTHDYNDIYSKLNYDDSAIVIVSGNKHWTYYAKKSKGKALKDYISNSKFYISFIKSSNNLGLFLRQAFLTKDNKQISPNDSNGAIGTNADFDSSPFIFLNGKTSSIGSNLIIKSKDIIEISYNGYWTKFTGKGSVSHSGKYYKNIFNNNENNDSNDIWIPIVASIGGIALILILIWSPNIYFKIKNKSNNFLKK</sequence>
<evidence type="ECO:0000256" key="1">
    <source>
        <dbReference type="SAM" id="Phobius"/>
    </source>
</evidence>
<feature type="transmembrane region" description="Helical" evidence="1">
    <location>
        <begin position="74"/>
        <end position="95"/>
    </location>
</feature>
<dbReference type="EMBL" id="PSZO01000020">
    <property type="protein sequence ID" value="TCG10836.1"/>
    <property type="molecule type" value="Genomic_DNA"/>
</dbReference>
<dbReference type="RefSeq" id="WP_131599447.1">
    <property type="nucleotide sequence ID" value="NZ_CBDBYK010000009.1"/>
</dbReference>
<name>A0A4R0XJL9_9MOLU</name>
<reference evidence="2 3" key="1">
    <citation type="submission" date="2018-02" db="EMBL/GenBank/DDBJ databases">
        <title>Mycoplasma marinum and Mycoplasma todarodis sp. nov., moderately halophilic and psychrotolerant mycoplasmas isolated from cephalopods.</title>
        <authorList>
            <person name="Viver T."/>
        </authorList>
    </citation>
    <scope>NUCLEOTIDE SEQUENCE [LARGE SCALE GENOMIC DNA]</scope>
    <source>
        <strain evidence="2 3">PE</strain>
    </source>
</reference>